<comment type="caution">
    <text evidence="1">The sequence shown here is derived from an EMBL/GenBank/DDBJ whole genome shotgun (WGS) entry which is preliminary data.</text>
</comment>
<organism evidence="1 2">
    <name type="scientific">Micromonospora zhanjiangensis</name>
    <dbReference type="NCBI Taxonomy" id="1522057"/>
    <lineage>
        <taxon>Bacteria</taxon>
        <taxon>Bacillati</taxon>
        <taxon>Actinomycetota</taxon>
        <taxon>Actinomycetes</taxon>
        <taxon>Micromonosporales</taxon>
        <taxon>Micromonosporaceae</taxon>
        <taxon>Micromonospora</taxon>
    </lineage>
</organism>
<name>A0ABV8KU55_9ACTN</name>
<accession>A0ABV8KU55</accession>
<gene>
    <name evidence="1" type="ORF">ACFOX0_27595</name>
</gene>
<sequence length="126" mass="13672">MGLFTTAQARAELDRLRPVLDRIVAVRADAAELAAALRPGGPPTALGGVPEWKAAQARLDELMTLVQQTGAELRGLAPLLVDFPAELDGSPVLLCWLEGDPELSWYHRPDPGFAGRRRLPDDNRPV</sequence>
<dbReference type="InterPro" id="IPR018699">
    <property type="entry name" value="DUF2203"/>
</dbReference>
<proteinExistence type="predicted"/>
<dbReference type="Pfam" id="PF09969">
    <property type="entry name" value="DUF2203"/>
    <property type="match status" value="1"/>
</dbReference>
<evidence type="ECO:0000313" key="2">
    <source>
        <dbReference type="Proteomes" id="UP001595868"/>
    </source>
</evidence>
<dbReference type="EMBL" id="JBHSBN010000027">
    <property type="protein sequence ID" value="MFC4109684.1"/>
    <property type="molecule type" value="Genomic_DNA"/>
</dbReference>
<dbReference type="Proteomes" id="UP001595868">
    <property type="component" value="Unassembled WGS sequence"/>
</dbReference>
<keyword evidence="2" id="KW-1185">Reference proteome</keyword>
<reference evidence="2" key="1">
    <citation type="journal article" date="2019" name="Int. J. Syst. Evol. Microbiol.">
        <title>The Global Catalogue of Microorganisms (GCM) 10K type strain sequencing project: providing services to taxonomists for standard genome sequencing and annotation.</title>
        <authorList>
            <consortium name="The Broad Institute Genomics Platform"/>
            <consortium name="The Broad Institute Genome Sequencing Center for Infectious Disease"/>
            <person name="Wu L."/>
            <person name="Ma J."/>
        </authorList>
    </citation>
    <scope>NUCLEOTIDE SEQUENCE [LARGE SCALE GENOMIC DNA]</scope>
    <source>
        <strain evidence="2">2902at01</strain>
    </source>
</reference>
<evidence type="ECO:0000313" key="1">
    <source>
        <dbReference type="EMBL" id="MFC4109684.1"/>
    </source>
</evidence>
<dbReference type="PIRSF" id="PIRSF016498">
    <property type="entry name" value="UCP016498"/>
    <property type="match status" value="1"/>
</dbReference>
<protein>
    <submittedName>
        <fullName evidence="1">DUF2203 domain-containing protein</fullName>
    </submittedName>
</protein>
<dbReference type="RefSeq" id="WP_377551377.1">
    <property type="nucleotide sequence ID" value="NZ_JBHSBN010000027.1"/>
</dbReference>